<dbReference type="InterPro" id="IPR029063">
    <property type="entry name" value="SAM-dependent_MTases_sf"/>
</dbReference>
<sequence>MLWRVNDTHTLEQFWESRYAESSHIWSGRVNKTFADVVSGLPPGRALDLGCGEGGDVIWLALRGWQVTGVDVSSTALDRAAEAAARSGVTDGRIQWLIHDLASWTGDDSYDLVSASFFHSPVEIPRAQILSRAAGHVTPGGHLLIVSHADFPPWATGPATDEHRFLTPTEELDQLDLDPVEWDVRIAETRTRETTGPDGQAAVLDDGVVLLRRR</sequence>
<gene>
    <name evidence="5" type="ORF">G1H11_01745</name>
</gene>
<evidence type="ECO:0000256" key="2">
    <source>
        <dbReference type="ARBA" id="ARBA00022679"/>
    </source>
</evidence>
<dbReference type="PANTHER" id="PTHR43464">
    <property type="entry name" value="METHYLTRANSFERASE"/>
    <property type="match status" value="1"/>
</dbReference>
<dbReference type="EMBL" id="JAAGOB010000001">
    <property type="protein sequence ID" value="NED94028.1"/>
    <property type="molecule type" value="Genomic_DNA"/>
</dbReference>
<feature type="domain" description="Methyltransferase" evidence="4">
    <location>
        <begin position="47"/>
        <end position="141"/>
    </location>
</feature>
<proteinExistence type="predicted"/>
<keyword evidence="1 5" id="KW-0489">Methyltransferase</keyword>
<dbReference type="CDD" id="cd02440">
    <property type="entry name" value="AdoMet_MTases"/>
    <property type="match status" value="1"/>
</dbReference>
<evidence type="ECO:0000259" key="4">
    <source>
        <dbReference type="Pfam" id="PF13649"/>
    </source>
</evidence>
<evidence type="ECO:0000256" key="3">
    <source>
        <dbReference type="ARBA" id="ARBA00022691"/>
    </source>
</evidence>
<dbReference type="PANTHER" id="PTHR43464:SF19">
    <property type="entry name" value="UBIQUINONE BIOSYNTHESIS O-METHYLTRANSFERASE, MITOCHONDRIAL"/>
    <property type="match status" value="1"/>
</dbReference>
<keyword evidence="2 5" id="KW-0808">Transferase</keyword>
<protein>
    <submittedName>
        <fullName evidence="5">Methyltransferase domain-containing protein</fullName>
    </submittedName>
</protein>
<organism evidence="5 6">
    <name type="scientific">Phytoactinopolyspora alkaliphila</name>
    <dbReference type="NCBI Taxonomy" id="1783498"/>
    <lineage>
        <taxon>Bacteria</taxon>
        <taxon>Bacillati</taxon>
        <taxon>Actinomycetota</taxon>
        <taxon>Actinomycetes</taxon>
        <taxon>Jiangellales</taxon>
        <taxon>Jiangellaceae</taxon>
        <taxon>Phytoactinopolyspora</taxon>
    </lineage>
</organism>
<accession>A0A6N9YGJ4</accession>
<keyword evidence="3" id="KW-0949">S-adenosyl-L-methionine</keyword>
<evidence type="ECO:0000313" key="6">
    <source>
        <dbReference type="Proteomes" id="UP000469185"/>
    </source>
</evidence>
<name>A0A6N9YGJ4_9ACTN</name>
<dbReference type="AlphaFoldDB" id="A0A6N9YGJ4"/>
<keyword evidence="6" id="KW-1185">Reference proteome</keyword>
<dbReference type="SUPFAM" id="SSF53335">
    <property type="entry name" value="S-adenosyl-L-methionine-dependent methyltransferases"/>
    <property type="match status" value="1"/>
</dbReference>
<reference evidence="5 6" key="1">
    <citation type="submission" date="2020-02" db="EMBL/GenBank/DDBJ databases">
        <authorList>
            <person name="Li X.-J."/>
            <person name="Feng X.-M."/>
        </authorList>
    </citation>
    <scope>NUCLEOTIDE SEQUENCE [LARGE SCALE GENOMIC DNA]</scope>
    <source>
        <strain evidence="5 6">CGMCC 4.7225</strain>
    </source>
</reference>
<dbReference type="GO" id="GO:0008168">
    <property type="term" value="F:methyltransferase activity"/>
    <property type="evidence" value="ECO:0007669"/>
    <property type="project" value="UniProtKB-KW"/>
</dbReference>
<dbReference type="Pfam" id="PF13649">
    <property type="entry name" value="Methyltransf_25"/>
    <property type="match status" value="1"/>
</dbReference>
<evidence type="ECO:0000256" key="1">
    <source>
        <dbReference type="ARBA" id="ARBA00022603"/>
    </source>
</evidence>
<dbReference type="InterPro" id="IPR041698">
    <property type="entry name" value="Methyltransf_25"/>
</dbReference>
<evidence type="ECO:0000313" key="5">
    <source>
        <dbReference type="EMBL" id="NED94028.1"/>
    </source>
</evidence>
<dbReference type="Proteomes" id="UP000469185">
    <property type="component" value="Unassembled WGS sequence"/>
</dbReference>
<dbReference type="Gene3D" id="3.40.50.150">
    <property type="entry name" value="Vaccinia Virus protein VP39"/>
    <property type="match status" value="1"/>
</dbReference>
<dbReference type="GO" id="GO:0032259">
    <property type="term" value="P:methylation"/>
    <property type="evidence" value="ECO:0007669"/>
    <property type="project" value="UniProtKB-KW"/>
</dbReference>
<comment type="caution">
    <text evidence="5">The sequence shown here is derived from an EMBL/GenBank/DDBJ whole genome shotgun (WGS) entry which is preliminary data.</text>
</comment>